<dbReference type="GO" id="GO:0016020">
    <property type="term" value="C:membrane"/>
    <property type="evidence" value="ECO:0007669"/>
    <property type="project" value="UniProtKB-SubCell"/>
</dbReference>
<feature type="transmembrane region" description="Helical" evidence="7">
    <location>
        <begin position="20"/>
        <end position="38"/>
    </location>
</feature>
<evidence type="ECO:0000256" key="3">
    <source>
        <dbReference type="ARBA" id="ARBA00013208"/>
    </source>
</evidence>
<dbReference type="RefSeq" id="WP_304120523.1">
    <property type="nucleotide sequence ID" value="NZ_DYZA01000028.1"/>
</dbReference>
<dbReference type="Pfam" id="PF10502">
    <property type="entry name" value="Peptidase_S26"/>
    <property type="match status" value="1"/>
</dbReference>
<dbReference type="AlphaFoldDB" id="A0A921AUW5"/>
<dbReference type="PANTHER" id="PTHR43390:SF1">
    <property type="entry name" value="CHLOROPLAST PROCESSING PEPTIDASE"/>
    <property type="match status" value="1"/>
</dbReference>
<organism evidence="9 10">
    <name type="scientific">Mailhella massiliensis</name>
    <dbReference type="NCBI Taxonomy" id="1903261"/>
    <lineage>
        <taxon>Bacteria</taxon>
        <taxon>Pseudomonadati</taxon>
        <taxon>Thermodesulfobacteriota</taxon>
        <taxon>Desulfovibrionia</taxon>
        <taxon>Desulfovibrionales</taxon>
        <taxon>Desulfovibrionaceae</taxon>
        <taxon>Mailhella</taxon>
    </lineage>
</organism>
<dbReference type="InterPro" id="IPR019757">
    <property type="entry name" value="Pept_S26A_signal_pept_1_Lys-AS"/>
</dbReference>
<dbReference type="GO" id="GO:0006465">
    <property type="term" value="P:signal peptide processing"/>
    <property type="evidence" value="ECO:0007669"/>
    <property type="project" value="InterPro"/>
</dbReference>
<reference evidence="9" key="2">
    <citation type="submission" date="2021-09" db="EMBL/GenBank/DDBJ databases">
        <authorList>
            <person name="Gilroy R."/>
        </authorList>
    </citation>
    <scope>NUCLEOTIDE SEQUENCE</scope>
    <source>
        <strain evidence="9">ChiGjej2B2-19336</strain>
    </source>
</reference>
<keyword evidence="5 7" id="KW-0378">Hydrolase</keyword>
<evidence type="ECO:0000256" key="5">
    <source>
        <dbReference type="ARBA" id="ARBA00022801"/>
    </source>
</evidence>
<dbReference type="NCBIfam" id="TIGR02227">
    <property type="entry name" value="sigpep_I_bact"/>
    <property type="match status" value="1"/>
</dbReference>
<name>A0A921AUW5_9BACT</name>
<evidence type="ECO:0000313" key="9">
    <source>
        <dbReference type="EMBL" id="HJD96299.1"/>
    </source>
</evidence>
<dbReference type="InterPro" id="IPR019758">
    <property type="entry name" value="Pept_S26A_signal_pept_1_CS"/>
</dbReference>
<feature type="domain" description="Peptidase S26" evidence="8">
    <location>
        <begin position="14"/>
        <end position="185"/>
    </location>
</feature>
<keyword evidence="7" id="KW-1133">Transmembrane helix</keyword>
<dbReference type="Proteomes" id="UP000698963">
    <property type="component" value="Unassembled WGS sequence"/>
</dbReference>
<dbReference type="PRINTS" id="PR00727">
    <property type="entry name" value="LEADERPTASE"/>
</dbReference>
<keyword evidence="7" id="KW-0472">Membrane</keyword>
<dbReference type="GO" id="GO:0009003">
    <property type="term" value="F:signal peptidase activity"/>
    <property type="evidence" value="ECO:0007669"/>
    <property type="project" value="UniProtKB-EC"/>
</dbReference>
<dbReference type="InterPro" id="IPR000223">
    <property type="entry name" value="Pept_S26A_signal_pept_1"/>
</dbReference>
<sequence length="204" mass="23364">MSEYSSKKGSSIIRDYGEALLTAVILAVIIRTFVLQAYTIPSGSMLQTVQIGDYVLVNKFVYGVKIPFTDKYLFRGSDPQIGDIIVFKYPKDPDTDFIKRVVGLPGDVVEMRNKQFYRNGEPVKEDYIQQLYPNVIGRLDNVGPFTVPEDSYFVMGDNRDNSDDSRDWGAVPRSYIHGKAWRIYWSWDANTHTPRFSRLGKLVQ</sequence>
<comment type="caution">
    <text evidence="9">The sequence shown here is derived from an EMBL/GenBank/DDBJ whole genome shotgun (WGS) entry which is preliminary data.</text>
</comment>
<comment type="catalytic activity">
    <reaction evidence="1 7">
        <text>Cleavage of hydrophobic, N-terminal signal or leader sequences from secreted and periplasmic proteins.</text>
        <dbReference type="EC" id="3.4.21.89"/>
    </reaction>
</comment>
<comment type="similarity">
    <text evidence="2 7">Belongs to the peptidase S26 family.</text>
</comment>
<reference evidence="9" key="1">
    <citation type="journal article" date="2021" name="PeerJ">
        <title>Extensive microbial diversity within the chicken gut microbiome revealed by metagenomics and culture.</title>
        <authorList>
            <person name="Gilroy R."/>
            <person name="Ravi A."/>
            <person name="Getino M."/>
            <person name="Pursley I."/>
            <person name="Horton D.L."/>
            <person name="Alikhan N.F."/>
            <person name="Baker D."/>
            <person name="Gharbi K."/>
            <person name="Hall N."/>
            <person name="Watson M."/>
            <person name="Adriaenssens E.M."/>
            <person name="Foster-Nyarko E."/>
            <person name="Jarju S."/>
            <person name="Secka A."/>
            <person name="Antonio M."/>
            <person name="Oren A."/>
            <person name="Chaudhuri R.R."/>
            <person name="La Ragione R."/>
            <person name="Hildebrand F."/>
            <person name="Pallen M.J."/>
        </authorList>
    </citation>
    <scope>NUCLEOTIDE SEQUENCE</scope>
    <source>
        <strain evidence="9">ChiGjej2B2-19336</strain>
    </source>
</reference>
<feature type="active site" evidence="6">
    <location>
        <position position="44"/>
    </location>
</feature>
<evidence type="ECO:0000313" key="10">
    <source>
        <dbReference type="Proteomes" id="UP000698963"/>
    </source>
</evidence>
<dbReference type="InterPro" id="IPR019533">
    <property type="entry name" value="Peptidase_S26"/>
</dbReference>
<comment type="subcellular location">
    <subcellularLocation>
        <location evidence="7">Membrane</location>
        <topology evidence="7">Single-pass type II membrane protein</topology>
    </subcellularLocation>
</comment>
<dbReference type="SUPFAM" id="SSF51306">
    <property type="entry name" value="LexA/Signal peptidase"/>
    <property type="match status" value="1"/>
</dbReference>
<keyword evidence="7" id="KW-0645">Protease</keyword>
<dbReference type="PROSITE" id="PS00760">
    <property type="entry name" value="SPASE_I_2"/>
    <property type="match status" value="1"/>
</dbReference>
<evidence type="ECO:0000256" key="7">
    <source>
        <dbReference type="RuleBase" id="RU362042"/>
    </source>
</evidence>
<evidence type="ECO:0000256" key="1">
    <source>
        <dbReference type="ARBA" id="ARBA00000677"/>
    </source>
</evidence>
<accession>A0A921AUW5</accession>
<dbReference type="PANTHER" id="PTHR43390">
    <property type="entry name" value="SIGNAL PEPTIDASE I"/>
    <property type="match status" value="1"/>
</dbReference>
<evidence type="ECO:0000259" key="8">
    <source>
        <dbReference type="Pfam" id="PF10502"/>
    </source>
</evidence>
<dbReference type="Gene3D" id="2.10.109.10">
    <property type="entry name" value="Umud Fragment, subunit A"/>
    <property type="match status" value="1"/>
</dbReference>
<dbReference type="InterPro" id="IPR036286">
    <property type="entry name" value="LexA/Signal_pep-like_sf"/>
</dbReference>
<dbReference type="EMBL" id="DYZA01000028">
    <property type="protein sequence ID" value="HJD96299.1"/>
    <property type="molecule type" value="Genomic_DNA"/>
</dbReference>
<dbReference type="EC" id="3.4.21.89" evidence="3 7"/>
<feature type="active site" evidence="6">
    <location>
        <position position="99"/>
    </location>
</feature>
<dbReference type="PROSITE" id="PS00761">
    <property type="entry name" value="SPASE_I_3"/>
    <property type="match status" value="1"/>
</dbReference>
<proteinExistence type="inferred from homology"/>
<dbReference type="CDD" id="cd06530">
    <property type="entry name" value="S26_SPase_I"/>
    <property type="match status" value="1"/>
</dbReference>
<protein>
    <recommendedName>
        <fullName evidence="4 7">Signal peptidase I</fullName>
        <ecNumber evidence="3 7">3.4.21.89</ecNumber>
    </recommendedName>
</protein>
<evidence type="ECO:0000256" key="2">
    <source>
        <dbReference type="ARBA" id="ARBA00009370"/>
    </source>
</evidence>
<dbReference type="GO" id="GO:0004252">
    <property type="term" value="F:serine-type endopeptidase activity"/>
    <property type="evidence" value="ECO:0007669"/>
    <property type="project" value="InterPro"/>
</dbReference>
<evidence type="ECO:0000256" key="4">
    <source>
        <dbReference type="ARBA" id="ARBA00019232"/>
    </source>
</evidence>
<evidence type="ECO:0000256" key="6">
    <source>
        <dbReference type="PIRSR" id="PIRSR600223-1"/>
    </source>
</evidence>
<gene>
    <name evidence="9" type="primary">lepB</name>
    <name evidence="9" type="ORF">K8W16_01455</name>
</gene>
<keyword evidence="7" id="KW-0812">Transmembrane</keyword>